<sequence length="90" mass="10271">MAVLNIAMPVQRKELMALLASQTMPRYTLIKMISDMEAQYEVTDDGSHGDLVSYTKKLFHHTKFGGVIMFRVLYNGQFFEGGLILDKLKK</sequence>
<protein>
    <submittedName>
        <fullName evidence="1">Uncharacterized protein</fullName>
    </submittedName>
</protein>
<dbReference type="AlphaFoldDB" id="A0AB35U1W2"/>
<organism evidence="1 2">
    <name type="scientific">Grylomicrobium aquisgranensis</name>
    <dbReference type="NCBI Taxonomy" id="2926318"/>
    <lineage>
        <taxon>Bacteria</taxon>
        <taxon>Bacillati</taxon>
        <taxon>Bacillota</taxon>
        <taxon>Erysipelotrichia</taxon>
        <taxon>Erysipelotrichales</taxon>
        <taxon>Erysipelotrichaceae</taxon>
        <taxon>Grylomicrobium</taxon>
    </lineage>
</organism>
<keyword evidence="2" id="KW-1185">Reference proteome</keyword>
<reference evidence="1 2" key="1">
    <citation type="submission" date="2022-03" db="EMBL/GenBank/DDBJ databases">
        <title>Novel taxa within the pig intestine.</title>
        <authorList>
            <person name="Wylensek D."/>
            <person name="Bishof K."/>
            <person name="Afrizal A."/>
            <person name="Clavel T."/>
        </authorList>
    </citation>
    <scope>NUCLEOTIDE SEQUENCE [LARGE SCALE GENOMIC DNA]</scope>
    <source>
        <strain evidence="1 2">CLA-KB-P133</strain>
    </source>
</reference>
<evidence type="ECO:0000313" key="1">
    <source>
        <dbReference type="EMBL" id="MDX8418654.1"/>
    </source>
</evidence>
<comment type="caution">
    <text evidence="1">The sequence shown here is derived from an EMBL/GenBank/DDBJ whole genome shotgun (WGS) entry which is preliminary data.</text>
</comment>
<name>A0AB35U1W2_9FIRM</name>
<dbReference type="Proteomes" id="UP001286174">
    <property type="component" value="Unassembled WGS sequence"/>
</dbReference>
<gene>
    <name evidence="1" type="ORF">MOZ60_00940</name>
</gene>
<dbReference type="EMBL" id="JALBUR010000001">
    <property type="protein sequence ID" value="MDX8418654.1"/>
    <property type="molecule type" value="Genomic_DNA"/>
</dbReference>
<dbReference type="RefSeq" id="WP_370595326.1">
    <property type="nucleotide sequence ID" value="NZ_JALBUR010000001.1"/>
</dbReference>
<proteinExistence type="predicted"/>
<accession>A0AB35U1W2</accession>
<evidence type="ECO:0000313" key="2">
    <source>
        <dbReference type="Proteomes" id="UP001286174"/>
    </source>
</evidence>